<dbReference type="GO" id="GO:0005886">
    <property type="term" value="C:plasma membrane"/>
    <property type="evidence" value="ECO:0007669"/>
    <property type="project" value="UniProtKB-SubCell"/>
</dbReference>
<protein>
    <recommendedName>
        <fullName evidence="6 19">Adenosylcobinamide-GDP ribazoletransferase</fullName>
        <ecNumber evidence="5 19">2.7.8.26</ecNumber>
    </recommendedName>
    <alternativeName>
        <fullName evidence="16 19">Cobalamin synthase</fullName>
    </alternativeName>
    <alternativeName>
        <fullName evidence="15 19">Cobalamin-5'-phosphate synthase</fullName>
    </alternativeName>
</protein>
<evidence type="ECO:0000256" key="11">
    <source>
        <dbReference type="ARBA" id="ARBA00022842"/>
    </source>
</evidence>
<feature type="transmembrane region" description="Helical" evidence="19">
    <location>
        <begin position="109"/>
        <end position="131"/>
    </location>
</feature>
<comment type="similarity">
    <text evidence="4 19">Belongs to the CobS family.</text>
</comment>
<evidence type="ECO:0000256" key="10">
    <source>
        <dbReference type="ARBA" id="ARBA00022692"/>
    </source>
</evidence>
<dbReference type="PANTHER" id="PTHR34148">
    <property type="entry name" value="ADENOSYLCOBINAMIDE-GDP RIBAZOLETRANSFERASE"/>
    <property type="match status" value="1"/>
</dbReference>
<proteinExistence type="inferred from homology"/>
<evidence type="ECO:0000256" key="6">
    <source>
        <dbReference type="ARBA" id="ARBA00015850"/>
    </source>
</evidence>
<evidence type="ECO:0000256" key="17">
    <source>
        <dbReference type="ARBA" id="ARBA00048623"/>
    </source>
</evidence>
<dbReference type="EMBL" id="RJVA01000001">
    <property type="protein sequence ID" value="ROR03541.1"/>
    <property type="molecule type" value="Genomic_DNA"/>
</dbReference>
<evidence type="ECO:0000256" key="9">
    <source>
        <dbReference type="ARBA" id="ARBA00022679"/>
    </source>
</evidence>
<comment type="function">
    <text evidence="14 19">Joins adenosylcobinamide-GDP and alpha-ribazole to generate adenosylcobalamin (Ado-cobalamin). Also synthesizes adenosylcobalamin 5'-phosphate from adenosylcobinamide-GDP and alpha-ribazole 5'-phosphate.</text>
</comment>
<dbReference type="NCBIfam" id="TIGR00317">
    <property type="entry name" value="cobS"/>
    <property type="match status" value="1"/>
</dbReference>
<dbReference type="GO" id="GO:0009236">
    <property type="term" value="P:cobalamin biosynthetic process"/>
    <property type="evidence" value="ECO:0007669"/>
    <property type="project" value="UniProtKB-UniRule"/>
</dbReference>
<keyword evidence="9 19" id="KW-0808">Transferase</keyword>
<keyword evidence="8 19" id="KW-0169">Cobalamin biosynthesis</keyword>
<evidence type="ECO:0000256" key="15">
    <source>
        <dbReference type="ARBA" id="ARBA00032605"/>
    </source>
</evidence>
<dbReference type="HAMAP" id="MF_00719">
    <property type="entry name" value="CobS"/>
    <property type="match status" value="1"/>
</dbReference>
<dbReference type="OrthoDB" id="9794223at2"/>
<dbReference type="GO" id="GO:0051073">
    <property type="term" value="F:adenosylcobinamide-GDP ribazoletransferase activity"/>
    <property type="evidence" value="ECO:0007669"/>
    <property type="project" value="UniProtKB-UniRule"/>
</dbReference>
<reference evidence="20 21" key="1">
    <citation type="submission" date="2018-11" db="EMBL/GenBank/DDBJ databases">
        <title>Genomic Encyclopedia of Type Strains, Phase IV (KMG-IV): sequencing the most valuable type-strain genomes for metagenomic binning, comparative biology and taxonomic classification.</title>
        <authorList>
            <person name="Goeker M."/>
        </authorList>
    </citation>
    <scope>NUCLEOTIDE SEQUENCE [LARGE SCALE GENOMIC DNA]</scope>
    <source>
        <strain evidence="20 21">DSM 22027</strain>
    </source>
</reference>
<comment type="subcellular location">
    <subcellularLocation>
        <location evidence="2 19">Cell membrane</location>
        <topology evidence="2 19">Multi-pass membrane protein</topology>
    </subcellularLocation>
</comment>
<comment type="catalytic activity">
    <reaction evidence="18 19">
        <text>alpha-ribazole 5'-phosphate + adenosylcob(III)inamide-GDP = adenosylcob(III)alamin 5'-phosphate + GMP + H(+)</text>
        <dbReference type="Rhea" id="RHEA:23560"/>
        <dbReference type="ChEBI" id="CHEBI:15378"/>
        <dbReference type="ChEBI" id="CHEBI:57918"/>
        <dbReference type="ChEBI" id="CHEBI:58115"/>
        <dbReference type="ChEBI" id="CHEBI:60487"/>
        <dbReference type="ChEBI" id="CHEBI:60493"/>
        <dbReference type="EC" id="2.7.8.26"/>
    </reaction>
</comment>
<dbReference type="Proteomes" id="UP000276223">
    <property type="component" value="Unassembled WGS sequence"/>
</dbReference>
<dbReference type="AlphaFoldDB" id="A0A3N1VR36"/>
<keyword evidence="11 19" id="KW-0460">Magnesium</keyword>
<gene>
    <name evidence="19" type="primary">cobS</name>
    <name evidence="20" type="ORF">EDC27_0078</name>
</gene>
<dbReference type="EC" id="2.7.8.26" evidence="5 19"/>
<dbReference type="PANTHER" id="PTHR34148:SF1">
    <property type="entry name" value="ADENOSYLCOBINAMIDE-GDP RIBAZOLETRANSFERASE"/>
    <property type="match status" value="1"/>
</dbReference>
<dbReference type="RefSeq" id="WP_123288644.1">
    <property type="nucleotide sequence ID" value="NZ_RJVA01000001.1"/>
</dbReference>
<evidence type="ECO:0000256" key="12">
    <source>
        <dbReference type="ARBA" id="ARBA00022989"/>
    </source>
</evidence>
<organism evidence="20 21">
    <name type="scientific">Desulfosoma caldarium</name>
    <dbReference type="NCBI Taxonomy" id="610254"/>
    <lineage>
        <taxon>Bacteria</taxon>
        <taxon>Pseudomonadati</taxon>
        <taxon>Thermodesulfobacteriota</taxon>
        <taxon>Syntrophobacteria</taxon>
        <taxon>Syntrophobacterales</taxon>
        <taxon>Syntrophobacteraceae</taxon>
        <taxon>Desulfosoma</taxon>
    </lineage>
</organism>
<dbReference type="UniPathway" id="UPA00148">
    <property type="reaction ID" value="UER00238"/>
</dbReference>
<evidence type="ECO:0000256" key="18">
    <source>
        <dbReference type="ARBA" id="ARBA00049504"/>
    </source>
</evidence>
<evidence type="ECO:0000313" key="21">
    <source>
        <dbReference type="Proteomes" id="UP000276223"/>
    </source>
</evidence>
<comment type="pathway">
    <text evidence="3 19">Cofactor biosynthesis; adenosylcobalamin biosynthesis; adenosylcobalamin from cob(II)yrinate a,c-diamide: step 7/7.</text>
</comment>
<dbReference type="InterPro" id="IPR003805">
    <property type="entry name" value="CobS"/>
</dbReference>
<keyword evidence="21" id="KW-1185">Reference proteome</keyword>
<feature type="transmembrane region" description="Helical" evidence="19">
    <location>
        <begin position="37"/>
        <end position="59"/>
    </location>
</feature>
<evidence type="ECO:0000256" key="4">
    <source>
        <dbReference type="ARBA" id="ARBA00010561"/>
    </source>
</evidence>
<evidence type="ECO:0000256" key="16">
    <source>
        <dbReference type="ARBA" id="ARBA00032853"/>
    </source>
</evidence>
<dbReference type="Pfam" id="PF02654">
    <property type="entry name" value="CobS"/>
    <property type="match status" value="1"/>
</dbReference>
<comment type="cofactor">
    <cofactor evidence="1 19">
        <name>Mg(2+)</name>
        <dbReference type="ChEBI" id="CHEBI:18420"/>
    </cofactor>
</comment>
<evidence type="ECO:0000256" key="5">
    <source>
        <dbReference type="ARBA" id="ARBA00013200"/>
    </source>
</evidence>
<keyword evidence="12 19" id="KW-1133">Transmembrane helix</keyword>
<keyword evidence="10 19" id="KW-0812">Transmembrane</keyword>
<keyword evidence="7 19" id="KW-1003">Cell membrane</keyword>
<evidence type="ECO:0000256" key="8">
    <source>
        <dbReference type="ARBA" id="ARBA00022573"/>
    </source>
</evidence>
<evidence type="ECO:0000313" key="20">
    <source>
        <dbReference type="EMBL" id="ROR03541.1"/>
    </source>
</evidence>
<keyword evidence="13 19" id="KW-0472">Membrane</keyword>
<evidence type="ECO:0000256" key="14">
    <source>
        <dbReference type="ARBA" id="ARBA00025228"/>
    </source>
</evidence>
<comment type="caution">
    <text evidence="19">Lacks conserved residue(s) required for the propagation of feature annotation.</text>
</comment>
<dbReference type="GO" id="GO:0008818">
    <property type="term" value="F:cobalamin 5'-phosphate synthase activity"/>
    <property type="evidence" value="ECO:0007669"/>
    <property type="project" value="UniProtKB-UniRule"/>
</dbReference>
<accession>A0A3N1VR36</accession>
<evidence type="ECO:0000256" key="13">
    <source>
        <dbReference type="ARBA" id="ARBA00023136"/>
    </source>
</evidence>
<comment type="caution">
    <text evidence="20">The sequence shown here is derived from an EMBL/GenBank/DDBJ whole genome shotgun (WGS) entry which is preliminary data.</text>
</comment>
<evidence type="ECO:0000256" key="7">
    <source>
        <dbReference type="ARBA" id="ARBA00022475"/>
    </source>
</evidence>
<evidence type="ECO:0000256" key="1">
    <source>
        <dbReference type="ARBA" id="ARBA00001946"/>
    </source>
</evidence>
<sequence length="253" mass="27092">MWRSFVFALGFLTRLRLPGQGAVLCGDDKVAKSLTAFPVVGLMVGILQAAAGWSLAICFSPELTAWWVVGLGVWITRGLHLDGLADVADGMGGAYEPQRRLAIMKDSRVGSFGVIALILGLGLKVSAVSGLLSAQRWSALLVVPALSRYAMVLSMHKVAYARPEGGLGKAFVDRLGRHELFWASVWAVLLALALFQHWAWLMLAVAMVSATALRYAAKRWLGGMTGDMLGAVNEVTEILLYHAALVITQGVGS</sequence>
<comment type="catalytic activity">
    <reaction evidence="17 19">
        <text>alpha-ribazole + adenosylcob(III)inamide-GDP = adenosylcob(III)alamin + GMP + H(+)</text>
        <dbReference type="Rhea" id="RHEA:16049"/>
        <dbReference type="ChEBI" id="CHEBI:10329"/>
        <dbReference type="ChEBI" id="CHEBI:15378"/>
        <dbReference type="ChEBI" id="CHEBI:18408"/>
        <dbReference type="ChEBI" id="CHEBI:58115"/>
        <dbReference type="ChEBI" id="CHEBI:60487"/>
        <dbReference type="EC" id="2.7.8.26"/>
    </reaction>
</comment>
<name>A0A3N1VR36_9BACT</name>
<evidence type="ECO:0000256" key="19">
    <source>
        <dbReference type="HAMAP-Rule" id="MF_00719"/>
    </source>
</evidence>
<evidence type="ECO:0000256" key="2">
    <source>
        <dbReference type="ARBA" id="ARBA00004651"/>
    </source>
</evidence>
<evidence type="ECO:0000256" key="3">
    <source>
        <dbReference type="ARBA" id="ARBA00004663"/>
    </source>
</evidence>